<dbReference type="EMBL" id="GBXM01019860">
    <property type="protein sequence ID" value="JAH88717.1"/>
    <property type="molecule type" value="Transcribed_RNA"/>
</dbReference>
<protein>
    <submittedName>
        <fullName evidence="1">Uncharacterized protein</fullName>
    </submittedName>
</protein>
<sequence length="21" mass="2103">MDAPVAKTTVALAGDGLNCQK</sequence>
<organism evidence="1">
    <name type="scientific">Anguilla anguilla</name>
    <name type="common">European freshwater eel</name>
    <name type="synonym">Muraena anguilla</name>
    <dbReference type="NCBI Taxonomy" id="7936"/>
    <lineage>
        <taxon>Eukaryota</taxon>
        <taxon>Metazoa</taxon>
        <taxon>Chordata</taxon>
        <taxon>Craniata</taxon>
        <taxon>Vertebrata</taxon>
        <taxon>Euteleostomi</taxon>
        <taxon>Actinopterygii</taxon>
        <taxon>Neopterygii</taxon>
        <taxon>Teleostei</taxon>
        <taxon>Anguilliformes</taxon>
        <taxon>Anguillidae</taxon>
        <taxon>Anguilla</taxon>
    </lineage>
</organism>
<accession>A0A0E9WEC7</accession>
<evidence type="ECO:0000313" key="1">
    <source>
        <dbReference type="EMBL" id="JAH88717.1"/>
    </source>
</evidence>
<dbReference type="AlphaFoldDB" id="A0A0E9WEC7"/>
<name>A0A0E9WEC7_ANGAN</name>
<proteinExistence type="predicted"/>
<reference evidence="1" key="2">
    <citation type="journal article" date="2015" name="Fish Shellfish Immunol.">
        <title>Early steps in the European eel (Anguilla anguilla)-Vibrio vulnificus interaction in the gills: Role of the RtxA13 toxin.</title>
        <authorList>
            <person name="Callol A."/>
            <person name="Pajuelo D."/>
            <person name="Ebbesson L."/>
            <person name="Teles M."/>
            <person name="MacKenzie S."/>
            <person name="Amaro C."/>
        </authorList>
    </citation>
    <scope>NUCLEOTIDE SEQUENCE</scope>
</reference>
<reference evidence="1" key="1">
    <citation type="submission" date="2014-11" db="EMBL/GenBank/DDBJ databases">
        <authorList>
            <person name="Amaro Gonzalez C."/>
        </authorList>
    </citation>
    <scope>NUCLEOTIDE SEQUENCE</scope>
</reference>